<dbReference type="Proteomes" id="UP000012488">
    <property type="component" value="Chromosome"/>
</dbReference>
<sequence length="104" mass="11351">MALDGNRPHPGALANYPIPIELIASLFKADPGERDRLLSNMPVYGRARIATYCAAHARLEELGLQVARTCDEATLLKAAGPKVGLDLFTRSRIEPVDEIRLRAA</sequence>
<dbReference type="AlphaFoldDB" id="A0A6B9FJA6"/>
<accession>A0A6B9FJA6</accession>
<reference evidence="1 2" key="2">
    <citation type="journal article" date="2013" name="Genome Announc.">
        <title>Draft Genome Sequence of Methylobacterium mesophilicum Strain SR1.6/6, Isolated from Citrus sinensis.</title>
        <authorList>
            <person name="Marinho Almeida D."/>
            <person name="Dini-Andreote F."/>
            <person name="Camargo Neves A.A."/>
            <person name="Juca Ramos R.T."/>
            <person name="Andreote F.D."/>
            <person name="Carneiro A.R."/>
            <person name="Oliveira de Souza Lima A."/>
            <person name="Caracciolo Gomes de Sa P.H."/>
            <person name="Ribeiro Barbosa M.S."/>
            <person name="Araujo W.L."/>
            <person name="Silva A."/>
        </authorList>
    </citation>
    <scope>NUCLEOTIDE SEQUENCE [LARGE SCALE GENOMIC DNA]</scope>
    <source>
        <strain evidence="1 2">SR1.6/6</strain>
    </source>
</reference>
<reference evidence="1 2" key="1">
    <citation type="journal article" date="2012" name="Genet. Mol. Biol.">
        <title>Analysis of 16S rRNA and mxaF genes revealing insights into Methylobacterium niche-specific plant association.</title>
        <authorList>
            <person name="Dourado M.N."/>
            <person name="Andreote F.D."/>
            <person name="Dini-Andreote F."/>
            <person name="Conti R."/>
            <person name="Araujo J.M."/>
            <person name="Araujo W.L."/>
        </authorList>
    </citation>
    <scope>NUCLEOTIDE SEQUENCE [LARGE SCALE GENOMIC DNA]</scope>
    <source>
        <strain evidence="1 2">SR1.6/6</strain>
    </source>
</reference>
<evidence type="ECO:0000313" key="1">
    <source>
        <dbReference type="EMBL" id="QGY01194.1"/>
    </source>
</evidence>
<evidence type="ECO:0000313" key="2">
    <source>
        <dbReference type="Proteomes" id="UP000012488"/>
    </source>
</evidence>
<name>A0A6B9FJA6_9HYPH</name>
<dbReference type="EMBL" id="CP043538">
    <property type="protein sequence ID" value="QGY01194.1"/>
    <property type="molecule type" value="Genomic_DNA"/>
</dbReference>
<dbReference type="RefSeq" id="WP_010687170.1">
    <property type="nucleotide sequence ID" value="NZ_CP043538.1"/>
</dbReference>
<dbReference type="OrthoDB" id="8138968at2"/>
<gene>
    <name evidence="1" type="ORF">MMSR116_04210</name>
</gene>
<proteinExistence type="predicted"/>
<dbReference type="KEGG" id="mmes:MMSR116_04210"/>
<protein>
    <submittedName>
        <fullName evidence="1">Uncharacterized protein</fullName>
    </submittedName>
</protein>
<organism evidence="1 2">
    <name type="scientific">Methylobacterium mesophilicum SR1.6/6</name>
    <dbReference type="NCBI Taxonomy" id="908290"/>
    <lineage>
        <taxon>Bacteria</taxon>
        <taxon>Pseudomonadati</taxon>
        <taxon>Pseudomonadota</taxon>
        <taxon>Alphaproteobacteria</taxon>
        <taxon>Hyphomicrobiales</taxon>
        <taxon>Methylobacteriaceae</taxon>
        <taxon>Methylobacterium</taxon>
    </lineage>
</organism>